<evidence type="ECO:0000313" key="1">
    <source>
        <dbReference type="EMBL" id="PBK84029.1"/>
    </source>
</evidence>
<dbReference type="InParanoid" id="A0A2H3CLQ6"/>
<reference evidence="2" key="1">
    <citation type="journal article" date="2017" name="Nat. Ecol. Evol.">
        <title>Genome expansion and lineage-specific genetic innovations in the forest pathogenic fungi Armillaria.</title>
        <authorList>
            <person name="Sipos G."/>
            <person name="Prasanna A.N."/>
            <person name="Walter M.C."/>
            <person name="O'Connor E."/>
            <person name="Balint B."/>
            <person name="Krizsan K."/>
            <person name="Kiss B."/>
            <person name="Hess J."/>
            <person name="Varga T."/>
            <person name="Slot J."/>
            <person name="Riley R."/>
            <person name="Boka B."/>
            <person name="Rigling D."/>
            <person name="Barry K."/>
            <person name="Lee J."/>
            <person name="Mihaltcheva S."/>
            <person name="LaButti K."/>
            <person name="Lipzen A."/>
            <person name="Waldron R."/>
            <person name="Moloney N.M."/>
            <person name="Sperisen C."/>
            <person name="Kredics L."/>
            <person name="Vagvoelgyi C."/>
            <person name="Patrignani A."/>
            <person name="Fitzpatrick D."/>
            <person name="Nagy I."/>
            <person name="Doyle S."/>
            <person name="Anderson J.B."/>
            <person name="Grigoriev I.V."/>
            <person name="Gueldener U."/>
            <person name="Muensterkoetter M."/>
            <person name="Nagy L.G."/>
        </authorList>
    </citation>
    <scope>NUCLEOTIDE SEQUENCE [LARGE SCALE GENOMIC DNA]</scope>
    <source>
        <strain evidence="2">Ar21-2</strain>
    </source>
</reference>
<protein>
    <submittedName>
        <fullName evidence="1">Uncharacterized protein</fullName>
    </submittedName>
</protein>
<dbReference type="AlphaFoldDB" id="A0A2H3CLQ6"/>
<gene>
    <name evidence="1" type="ORF">ARMGADRAFT_1037393</name>
</gene>
<organism evidence="1 2">
    <name type="scientific">Armillaria gallica</name>
    <name type="common">Bulbous honey fungus</name>
    <name type="synonym">Armillaria bulbosa</name>
    <dbReference type="NCBI Taxonomy" id="47427"/>
    <lineage>
        <taxon>Eukaryota</taxon>
        <taxon>Fungi</taxon>
        <taxon>Dikarya</taxon>
        <taxon>Basidiomycota</taxon>
        <taxon>Agaricomycotina</taxon>
        <taxon>Agaricomycetes</taxon>
        <taxon>Agaricomycetidae</taxon>
        <taxon>Agaricales</taxon>
        <taxon>Marasmiineae</taxon>
        <taxon>Physalacriaceae</taxon>
        <taxon>Armillaria</taxon>
    </lineage>
</organism>
<keyword evidence="2" id="KW-1185">Reference proteome</keyword>
<sequence length="135" mass="15023">MGQDAWSRVRQPERIRHLVLTSSLADMGMWSAPTEELSKACLIDVQKGLAVNVAESNQSTGPYADISVAVTCVRRRLAYTDYGSRVRVPTLVINGRSLCRLHQLTISFQNEVGPDDEGDQESPSLGYFRAEFFSE</sequence>
<evidence type="ECO:0000313" key="2">
    <source>
        <dbReference type="Proteomes" id="UP000217790"/>
    </source>
</evidence>
<proteinExistence type="predicted"/>
<name>A0A2H3CLQ6_ARMGA</name>
<dbReference type="EMBL" id="KZ293701">
    <property type="protein sequence ID" value="PBK84029.1"/>
    <property type="molecule type" value="Genomic_DNA"/>
</dbReference>
<dbReference type="OrthoDB" id="10498744at2759"/>
<dbReference type="Proteomes" id="UP000217790">
    <property type="component" value="Unassembled WGS sequence"/>
</dbReference>
<accession>A0A2H3CLQ6</accession>